<dbReference type="Proteomes" id="UP000234483">
    <property type="component" value="Unassembled WGS sequence"/>
</dbReference>
<name>A0A2N5CT36_9CAUL</name>
<evidence type="ECO:0000256" key="3">
    <source>
        <dbReference type="ARBA" id="ARBA00020071"/>
    </source>
</evidence>
<dbReference type="GO" id="GO:0016810">
    <property type="term" value="F:hydrolase activity, acting on carbon-nitrogen (but not peptide) bonds"/>
    <property type="evidence" value="ECO:0007669"/>
    <property type="project" value="InterPro"/>
</dbReference>
<dbReference type="Proteomes" id="UP000281192">
    <property type="component" value="Chromosome"/>
</dbReference>
<dbReference type="EMBL" id="CP026100">
    <property type="protein sequence ID" value="AYV49169.1"/>
    <property type="molecule type" value="Genomic_DNA"/>
</dbReference>
<feature type="domain" description="NodB homology" evidence="5">
    <location>
        <begin position="314"/>
        <end position="457"/>
    </location>
</feature>
<dbReference type="OrthoDB" id="7623178at2"/>
<reference evidence="7 8" key="1">
    <citation type="submission" date="2017-12" db="EMBL/GenBank/DDBJ databases">
        <title>The genome sequence of Caulobacter flavus CGMCC1 15093.</title>
        <authorList>
            <person name="Gao J."/>
            <person name="Mao X."/>
            <person name="Sun J."/>
        </authorList>
    </citation>
    <scope>NUCLEOTIDE SEQUENCE [LARGE SCALE GENOMIC DNA]</scope>
    <source>
        <strain evidence="7 8">CGMCC1 15093</strain>
    </source>
</reference>
<evidence type="ECO:0000256" key="2">
    <source>
        <dbReference type="ARBA" id="ARBA00010973"/>
    </source>
</evidence>
<dbReference type="AlphaFoldDB" id="A0A2N5CT36"/>
<dbReference type="Pfam" id="PF01522">
    <property type="entry name" value="Polysacc_deac_1"/>
    <property type="match status" value="1"/>
</dbReference>
<proteinExistence type="inferred from homology"/>
<dbReference type="InterPro" id="IPR002509">
    <property type="entry name" value="NODB_dom"/>
</dbReference>
<dbReference type="GO" id="GO:0005975">
    <property type="term" value="P:carbohydrate metabolic process"/>
    <property type="evidence" value="ECO:0007669"/>
    <property type="project" value="InterPro"/>
</dbReference>
<dbReference type="SUPFAM" id="SSF88713">
    <property type="entry name" value="Glycoside hydrolase/deacetylase"/>
    <property type="match status" value="1"/>
</dbReference>
<evidence type="ECO:0000313" key="8">
    <source>
        <dbReference type="Proteomes" id="UP000234483"/>
    </source>
</evidence>
<dbReference type="Gene3D" id="3.40.50.880">
    <property type="match status" value="1"/>
</dbReference>
<dbReference type="InterPro" id="IPR029062">
    <property type="entry name" value="Class_I_gatase-like"/>
</dbReference>
<protein>
    <recommendedName>
        <fullName evidence="3">Chitooligosaccharide deacetylase</fullName>
    </recommendedName>
    <alternativeName>
        <fullName evidence="4">Nodulation protein B</fullName>
    </alternativeName>
</protein>
<evidence type="ECO:0000256" key="1">
    <source>
        <dbReference type="ARBA" id="ARBA00003236"/>
    </source>
</evidence>
<organism evidence="7 8">
    <name type="scientific">Caulobacter flavus</name>
    <dbReference type="NCBI Taxonomy" id="1679497"/>
    <lineage>
        <taxon>Bacteria</taxon>
        <taxon>Pseudomonadati</taxon>
        <taxon>Pseudomonadota</taxon>
        <taxon>Alphaproteobacteria</taxon>
        <taxon>Caulobacterales</taxon>
        <taxon>Caulobacteraceae</taxon>
        <taxon>Caulobacter</taxon>
    </lineage>
</organism>
<dbReference type="InterPro" id="IPR011330">
    <property type="entry name" value="Glyco_hydro/deAcase_b/a-brl"/>
</dbReference>
<evidence type="ECO:0000313" key="9">
    <source>
        <dbReference type="Proteomes" id="UP000281192"/>
    </source>
</evidence>
<evidence type="ECO:0000313" key="7">
    <source>
        <dbReference type="EMBL" id="PLR14815.1"/>
    </source>
</evidence>
<evidence type="ECO:0000259" key="5">
    <source>
        <dbReference type="Pfam" id="PF01522"/>
    </source>
</evidence>
<comment type="function">
    <text evidence="1">Is involved in generating a small heat-stable compound (Nod), an acylated oligomer of N-acetylglucosamine, that stimulates mitosis in various plant protoplasts.</text>
</comment>
<evidence type="ECO:0000256" key="4">
    <source>
        <dbReference type="ARBA" id="ARBA00032976"/>
    </source>
</evidence>
<dbReference type="EMBL" id="PJRQ01000024">
    <property type="protein sequence ID" value="PLR14815.1"/>
    <property type="molecule type" value="Genomic_DNA"/>
</dbReference>
<reference evidence="6 9" key="2">
    <citation type="submission" date="2018-01" db="EMBL/GenBank/DDBJ databases">
        <title>Complete genome sequence of Caulobacter flavus RHGG3.</title>
        <authorList>
            <person name="Yang E."/>
        </authorList>
    </citation>
    <scope>NUCLEOTIDE SEQUENCE [LARGE SCALE GENOMIC DNA]</scope>
    <source>
        <strain evidence="6 9">RHGG3</strain>
    </source>
</reference>
<keyword evidence="9" id="KW-1185">Reference proteome</keyword>
<dbReference type="Gene3D" id="3.20.20.370">
    <property type="entry name" value="Glycoside hydrolase/deacetylase"/>
    <property type="match status" value="1"/>
</dbReference>
<sequence length="618" mass="66988">MTGSRVGRFRVWMSACWTGGLMTRRRLPLLLLVLAVLLAGGWWWQRERPDPAVMHVFPGVRGPAKASKIVEPPRTRIAQFDRGGPHRLAILVTDPQSGWLGLVRGFRAHGVPITVTQDPAKALTHKVVLVYPIVSGRVLSAEQLRALAQHVRDGGTVLAFNLAGGGLGELFGVGEGTEASSRLRLRWTRTTGEPESDEIVVSSTGEAKVSSVGYAPGTADVAARFDDGSVAAACRRVGGQACVLGVDLGSLAQRAMNGRAEALARRYVNGYEPSLDSLFRWVRDLYVAGEPMPWLVSTAPAGREVSILFTHDVDYGPSVHNALAYADALKARGVRGTFFVQTKYMRDYNDKVFFDDAAVADVKGLLARGQEVGSHTVAHSREFERMDLGSGRERYPRYRPFVETDTKVRDATILGELRVSKFLLDRLAGADVVSFRPGRLAYPFTLPQALNASGYRYSSSITANTVLTHLPFQLTDGRADGALQPVFEFPVAVEDEEAPPLLQRLDAADALVARVARDRGVATVLIHPNVVGDKLAFETALADRWKGRAWMGSTQAFGDWWTARDALDLDVEPRGAGWLLTARAPKGAADVEVVLPKAAKGSTTLRLPPGGRATVAIP</sequence>
<dbReference type="KEGG" id="cfh:C1707_24595"/>
<evidence type="ECO:0000313" key="6">
    <source>
        <dbReference type="EMBL" id="AYV49169.1"/>
    </source>
</evidence>
<accession>A0A2N5CT36</accession>
<comment type="similarity">
    <text evidence="2">Belongs to the polysaccharide deacetylase family.</text>
</comment>
<gene>
    <name evidence="6" type="ORF">C1707_24595</name>
    <name evidence="7" type="ORF">CFHF_12650</name>
</gene>